<gene>
    <name evidence="8" type="ORF">WG68_14005</name>
</gene>
<dbReference type="Proteomes" id="UP000034228">
    <property type="component" value="Unassembled WGS sequence"/>
</dbReference>
<evidence type="ECO:0000256" key="2">
    <source>
        <dbReference type="ARBA" id="ARBA00022475"/>
    </source>
</evidence>
<keyword evidence="3 6" id="KW-0812">Transmembrane</keyword>
<dbReference type="GO" id="GO:0005886">
    <property type="term" value="C:plasma membrane"/>
    <property type="evidence" value="ECO:0007669"/>
    <property type="project" value="UniProtKB-SubCell"/>
</dbReference>
<evidence type="ECO:0000259" key="7">
    <source>
        <dbReference type="Pfam" id="PF05425"/>
    </source>
</evidence>
<dbReference type="STRING" id="336831.WG68_14005"/>
<comment type="function">
    <text evidence="6">Involved in copper resistance.</text>
</comment>
<feature type="domain" description="Copper resistance protein D" evidence="7">
    <location>
        <begin position="179"/>
        <end position="277"/>
    </location>
</feature>
<dbReference type="PANTHER" id="PTHR34820">
    <property type="entry name" value="INNER MEMBRANE PROTEIN YEBZ"/>
    <property type="match status" value="1"/>
</dbReference>
<feature type="transmembrane region" description="Helical" evidence="6">
    <location>
        <begin position="214"/>
        <end position="239"/>
    </location>
</feature>
<accession>A0A0M2V2Q4</accession>
<evidence type="ECO:0000256" key="1">
    <source>
        <dbReference type="ARBA" id="ARBA00004651"/>
    </source>
</evidence>
<evidence type="ECO:0000313" key="9">
    <source>
        <dbReference type="Proteomes" id="UP000034228"/>
    </source>
</evidence>
<dbReference type="InterPro" id="IPR008457">
    <property type="entry name" value="Cu-R_CopD_dom"/>
</dbReference>
<dbReference type="Pfam" id="PF05425">
    <property type="entry name" value="CopD"/>
    <property type="match status" value="1"/>
</dbReference>
<feature type="transmembrane region" description="Helical" evidence="6">
    <location>
        <begin position="40"/>
        <end position="70"/>
    </location>
</feature>
<proteinExistence type="inferred from homology"/>
<evidence type="ECO:0000256" key="6">
    <source>
        <dbReference type="RuleBase" id="RU369037"/>
    </source>
</evidence>
<keyword evidence="6" id="KW-0997">Cell inner membrane</keyword>
<feature type="transmembrane region" description="Helical" evidence="6">
    <location>
        <begin position="188"/>
        <end position="208"/>
    </location>
</feature>
<evidence type="ECO:0000256" key="4">
    <source>
        <dbReference type="ARBA" id="ARBA00022989"/>
    </source>
</evidence>
<feature type="transmembrane region" description="Helical" evidence="6">
    <location>
        <begin position="90"/>
        <end position="112"/>
    </location>
</feature>
<dbReference type="GO" id="GO:0046688">
    <property type="term" value="P:response to copper ion"/>
    <property type="evidence" value="ECO:0007669"/>
    <property type="project" value="UniProtKB-UniRule"/>
</dbReference>
<dbReference type="GO" id="GO:0006825">
    <property type="term" value="P:copper ion transport"/>
    <property type="evidence" value="ECO:0007669"/>
    <property type="project" value="InterPro"/>
</dbReference>
<feature type="transmembrane region" description="Helical" evidence="6">
    <location>
        <begin position="6"/>
        <end position="28"/>
    </location>
</feature>
<keyword evidence="5 6" id="KW-0472">Membrane</keyword>
<dbReference type="EMBL" id="LAHO01000014">
    <property type="protein sequence ID" value="KKO44664.1"/>
    <property type="molecule type" value="Genomic_DNA"/>
</dbReference>
<comment type="caution">
    <text evidence="8">The sequence shown here is derived from an EMBL/GenBank/DDBJ whole genome shotgun (WGS) entry which is preliminary data.</text>
</comment>
<keyword evidence="4 6" id="KW-1133">Transmembrane helix</keyword>
<evidence type="ECO:0000256" key="3">
    <source>
        <dbReference type="ARBA" id="ARBA00022692"/>
    </source>
</evidence>
<name>A0A0M2V2Q4_9GAMM</name>
<organism evidence="8 9">
    <name type="scientific">Arsukibacterium ikkense</name>
    <dbReference type="NCBI Taxonomy" id="336831"/>
    <lineage>
        <taxon>Bacteria</taxon>
        <taxon>Pseudomonadati</taxon>
        <taxon>Pseudomonadota</taxon>
        <taxon>Gammaproteobacteria</taxon>
        <taxon>Chromatiales</taxon>
        <taxon>Chromatiaceae</taxon>
        <taxon>Arsukibacterium</taxon>
    </lineage>
</organism>
<dbReference type="PANTHER" id="PTHR34820:SF4">
    <property type="entry name" value="INNER MEMBRANE PROTEIN YEBZ"/>
    <property type="match status" value="1"/>
</dbReference>
<evidence type="ECO:0000256" key="5">
    <source>
        <dbReference type="ARBA" id="ARBA00023136"/>
    </source>
</evidence>
<feature type="transmembrane region" description="Helical" evidence="6">
    <location>
        <begin position="260"/>
        <end position="286"/>
    </location>
</feature>
<evidence type="ECO:0000313" key="8">
    <source>
        <dbReference type="EMBL" id="KKO44664.1"/>
    </source>
</evidence>
<keyword evidence="6" id="KW-0186">Copper</keyword>
<protein>
    <recommendedName>
        <fullName evidence="6">Copper resistance protein D</fullName>
    </recommendedName>
</protein>
<feature type="transmembrane region" description="Helical" evidence="6">
    <location>
        <begin position="119"/>
        <end position="139"/>
    </location>
</feature>
<dbReference type="OrthoDB" id="5780104at2"/>
<dbReference type="AlphaFoldDB" id="A0A0M2V2Q4"/>
<keyword evidence="2 6" id="KW-1003">Cell membrane</keyword>
<comment type="similarity">
    <text evidence="6">Belongs to the CopD family.</text>
</comment>
<feature type="transmembrane region" description="Helical" evidence="6">
    <location>
        <begin position="145"/>
        <end position="167"/>
    </location>
</feature>
<reference evidence="8 9" key="1">
    <citation type="submission" date="2015-03" db="EMBL/GenBank/DDBJ databases">
        <title>Draft genome sequences of two protease-producing strains of Arsukibacterium isolated from two cold and alkaline environments.</title>
        <authorList>
            <person name="Lylloff J.E."/>
            <person name="Skov L.B."/>
            <person name="Jepsen M."/>
            <person name="Hallin P.F."/>
            <person name="Sorensen S.J."/>
            <person name="Stougaard P."/>
            <person name="Glaring M.A."/>
        </authorList>
    </citation>
    <scope>NUCLEOTIDE SEQUENCE [LARGE SCALE GENOMIC DNA]</scope>
    <source>
        <strain evidence="8 9">GCM72</strain>
    </source>
</reference>
<sequence length="287" mass="31364">MDLYLLLTWLAKVLLYLATTGVIGGYFIRWLSARDESILPWLGAYCIGSALLGVVSVVLAFGVQLLLFSGQGLASFYDWEMYLMLLDGNMGLSWGLAVAGFVSCWLAATFYWRGKCLPVLMLIVAACILLSYIFTGHLIRTPWYGQLALMLHLLGVSCWIGSLLPLWRISHIDNPELVARVMTDFGKAALIFVSLLLLMGVLMLQVLLGDVSLLWQTAYGLTLLAKLCLVLLLLGLGATNKLLLVPRVAMPGVIKRLRTVICIEMIAAALVLGLTAWATVVIGLTLS</sequence>
<dbReference type="RefSeq" id="WP_046558336.1">
    <property type="nucleotide sequence ID" value="NZ_LAHO01000014.1"/>
</dbReference>
<comment type="subcellular location">
    <subcellularLocation>
        <location evidence="6">Cell inner membrane</location>
        <topology evidence="6">Multi-pass membrane protein</topology>
    </subcellularLocation>
    <subcellularLocation>
        <location evidence="1">Cell membrane</location>
        <topology evidence="1">Multi-pass membrane protein</topology>
    </subcellularLocation>
</comment>
<keyword evidence="9" id="KW-1185">Reference proteome</keyword>
<dbReference type="InterPro" id="IPR032694">
    <property type="entry name" value="CopC/D"/>
</dbReference>